<evidence type="ECO:0000313" key="3">
    <source>
        <dbReference type="EMBL" id="SDL14168.1"/>
    </source>
</evidence>
<dbReference type="GO" id="GO:0006508">
    <property type="term" value="P:proteolysis"/>
    <property type="evidence" value="ECO:0007669"/>
    <property type="project" value="UniProtKB-KW"/>
</dbReference>
<organism evidence="3 4">
    <name type="scientific">Lacicoccus qingdaonensis</name>
    <dbReference type="NCBI Taxonomy" id="576118"/>
    <lineage>
        <taxon>Bacteria</taxon>
        <taxon>Bacillati</taxon>
        <taxon>Bacillota</taxon>
        <taxon>Bacilli</taxon>
        <taxon>Bacillales</taxon>
        <taxon>Salinicoccaceae</taxon>
        <taxon>Lacicoccus</taxon>
    </lineage>
</organism>
<dbReference type="AlphaFoldDB" id="A0A1G9HMH1"/>
<evidence type="ECO:0000259" key="2">
    <source>
        <dbReference type="Pfam" id="PF01965"/>
    </source>
</evidence>
<sequence length="169" mass="18616">MSEKVAVLMADYVEEIEYTSPKEAIEAKGYTVEVISPDGKEINGKNGEKFTSDKSIDDAKAEDYAAILIPGGFSPDVLRGNPKNAEFAKHFLENKKPTFSICHGPQFLVDTELLRGYDITSVANVKKDLENAGAIYHDESVIVSDNLITSRTPKDLEDFNNAIQEALTE</sequence>
<dbReference type="SUPFAM" id="SSF52317">
    <property type="entry name" value="Class I glutamine amidotransferase-like"/>
    <property type="match status" value="1"/>
</dbReference>
<keyword evidence="4" id="KW-1185">Reference proteome</keyword>
<dbReference type="OrthoDB" id="9792284at2"/>
<dbReference type="PANTHER" id="PTHR42733:SF2">
    <property type="entry name" value="DJ-1_THIJ_PFPI FAMILY PROTEIN"/>
    <property type="match status" value="1"/>
</dbReference>
<dbReference type="STRING" id="576118.SAMN05216216_1259"/>
<feature type="domain" description="DJ-1/PfpI" evidence="2">
    <location>
        <begin position="4"/>
        <end position="165"/>
    </location>
</feature>
<dbReference type="InterPro" id="IPR006286">
    <property type="entry name" value="C56_PfpI-like"/>
</dbReference>
<name>A0A1G9HMH1_9BACL</name>
<keyword evidence="3" id="KW-0378">Hydrolase</keyword>
<dbReference type="Gene3D" id="3.40.50.880">
    <property type="match status" value="1"/>
</dbReference>
<dbReference type="CDD" id="cd03134">
    <property type="entry name" value="GATase1_PfpI_like"/>
    <property type="match status" value="1"/>
</dbReference>
<dbReference type="PROSITE" id="PS51276">
    <property type="entry name" value="PEPTIDASE_C56_PFPI"/>
    <property type="match status" value="1"/>
</dbReference>
<dbReference type="InterPro" id="IPR029062">
    <property type="entry name" value="Class_I_gatase-like"/>
</dbReference>
<dbReference type="NCBIfam" id="TIGR01382">
    <property type="entry name" value="PfpI"/>
    <property type="match status" value="1"/>
</dbReference>
<dbReference type="PANTHER" id="PTHR42733">
    <property type="entry name" value="DJ-1 PROTEIN"/>
    <property type="match status" value="1"/>
</dbReference>
<reference evidence="4" key="1">
    <citation type="submission" date="2016-10" db="EMBL/GenBank/DDBJ databases">
        <authorList>
            <person name="Varghese N."/>
            <person name="Submissions S."/>
        </authorList>
    </citation>
    <scope>NUCLEOTIDE SEQUENCE [LARGE SCALE GENOMIC DNA]</scope>
    <source>
        <strain evidence="4">CGMCC 1.8895</strain>
    </source>
</reference>
<gene>
    <name evidence="3" type="ORF">SAMN05216216_1259</name>
</gene>
<dbReference type="RefSeq" id="WP_092987516.1">
    <property type="nucleotide sequence ID" value="NZ_FNFY01000025.1"/>
</dbReference>
<evidence type="ECO:0000313" key="4">
    <source>
        <dbReference type="Proteomes" id="UP000199008"/>
    </source>
</evidence>
<comment type="similarity">
    <text evidence="1">Belongs to the peptidase C56 family.</text>
</comment>
<dbReference type="PROSITE" id="PS51273">
    <property type="entry name" value="GATASE_TYPE_1"/>
    <property type="match status" value="1"/>
</dbReference>
<evidence type="ECO:0000256" key="1">
    <source>
        <dbReference type="ARBA" id="ARBA00008542"/>
    </source>
</evidence>
<keyword evidence="3" id="KW-0645">Protease</keyword>
<dbReference type="EMBL" id="FNFY01000025">
    <property type="protein sequence ID" value="SDL14168.1"/>
    <property type="molecule type" value="Genomic_DNA"/>
</dbReference>
<dbReference type="GO" id="GO:0008233">
    <property type="term" value="F:peptidase activity"/>
    <property type="evidence" value="ECO:0007669"/>
    <property type="project" value="UniProtKB-KW"/>
</dbReference>
<proteinExistence type="inferred from homology"/>
<dbReference type="Pfam" id="PF01965">
    <property type="entry name" value="DJ-1_PfpI"/>
    <property type="match status" value="1"/>
</dbReference>
<protein>
    <submittedName>
        <fullName evidence="3">Protease I</fullName>
    </submittedName>
</protein>
<dbReference type="Proteomes" id="UP000199008">
    <property type="component" value="Unassembled WGS sequence"/>
</dbReference>
<dbReference type="InterPro" id="IPR002818">
    <property type="entry name" value="DJ-1/PfpI"/>
</dbReference>
<accession>A0A1G9HMH1</accession>